<evidence type="ECO:0000259" key="1">
    <source>
        <dbReference type="Pfam" id="PF12724"/>
    </source>
</evidence>
<dbReference type="InterPro" id="IPR026816">
    <property type="entry name" value="Flavodoxin_dom"/>
</dbReference>
<sequence>MRVLVTYAGVHGSTRSIAERIATRSGELGVAADVLPAGAVDDLRGYDAYVLGSAVHDMAWLPEALALVHRDAELLARRGVWIFSVGMPSALRGPWKALVSREEGQVTGDLTEELRPRGHRLFSGVIRPEHLSRAGRLRLRAMGLRYGDYRDWPDVDAWARAIGSDLLGSSAEHPA</sequence>
<dbReference type="EMBL" id="WHPN01000351">
    <property type="protein sequence ID" value="KAF4406804.1"/>
    <property type="molecule type" value="Genomic_DNA"/>
</dbReference>
<gene>
    <name evidence="2" type="ORF">GCU69_23165</name>
</gene>
<organism evidence="2 3">
    <name type="scientific">Streptomyces lycii</name>
    <dbReference type="NCBI Taxonomy" id="2654337"/>
    <lineage>
        <taxon>Bacteria</taxon>
        <taxon>Bacillati</taxon>
        <taxon>Actinomycetota</taxon>
        <taxon>Actinomycetes</taxon>
        <taxon>Kitasatosporales</taxon>
        <taxon>Streptomycetaceae</taxon>
        <taxon>Streptomyces</taxon>
    </lineage>
</organism>
<dbReference type="Proteomes" id="UP000621266">
    <property type="component" value="Unassembled WGS sequence"/>
</dbReference>
<reference evidence="2 3" key="1">
    <citation type="submission" date="2019-10" db="EMBL/GenBank/DDBJ databases">
        <title>Streptomyces tenebrisbrunneis sp.nov., an endogenous actinomycete isolated from of Lycium ruthenicum.</title>
        <authorList>
            <person name="Ma L."/>
        </authorList>
    </citation>
    <scope>NUCLEOTIDE SEQUENCE [LARGE SCALE GENOMIC DNA]</scope>
    <source>
        <strain evidence="2 3">TRM 66187</strain>
    </source>
</reference>
<accession>A0ABQ7FGM3</accession>
<keyword evidence="3" id="KW-1185">Reference proteome</keyword>
<evidence type="ECO:0000313" key="2">
    <source>
        <dbReference type="EMBL" id="KAF4406804.1"/>
    </source>
</evidence>
<evidence type="ECO:0000313" key="3">
    <source>
        <dbReference type="Proteomes" id="UP000621266"/>
    </source>
</evidence>
<comment type="caution">
    <text evidence="2">The sequence shown here is derived from an EMBL/GenBank/DDBJ whole genome shotgun (WGS) entry which is preliminary data.</text>
</comment>
<name>A0ABQ7FGM3_9ACTN</name>
<feature type="domain" description="Flavodoxin" evidence="1">
    <location>
        <begin position="4"/>
        <end position="139"/>
    </location>
</feature>
<dbReference type="Gene3D" id="3.40.50.360">
    <property type="match status" value="1"/>
</dbReference>
<dbReference type="SUPFAM" id="SSF52218">
    <property type="entry name" value="Flavoproteins"/>
    <property type="match status" value="1"/>
</dbReference>
<protein>
    <submittedName>
        <fullName evidence="2">Flavodoxin</fullName>
    </submittedName>
</protein>
<dbReference type="InterPro" id="IPR029039">
    <property type="entry name" value="Flavoprotein-like_sf"/>
</dbReference>
<dbReference type="Pfam" id="PF12724">
    <property type="entry name" value="Flavodoxin_5"/>
    <property type="match status" value="1"/>
</dbReference>
<proteinExistence type="predicted"/>